<feature type="compositionally biased region" description="Basic and acidic residues" evidence="1">
    <location>
        <begin position="130"/>
        <end position="152"/>
    </location>
</feature>
<feature type="region of interest" description="Disordered" evidence="1">
    <location>
        <begin position="112"/>
        <end position="179"/>
    </location>
</feature>
<protein>
    <recommendedName>
        <fullName evidence="5">Secreted protein</fullName>
    </recommendedName>
</protein>
<evidence type="ECO:0008006" key="5">
    <source>
        <dbReference type="Google" id="ProtNLM"/>
    </source>
</evidence>
<evidence type="ECO:0000313" key="3">
    <source>
        <dbReference type="EMBL" id="KAK4747579.1"/>
    </source>
</evidence>
<keyword evidence="2" id="KW-0732">Signal</keyword>
<evidence type="ECO:0000256" key="2">
    <source>
        <dbReference type="SAM" id="SignalP"/>
    </source>
</evidence>
<accession>A0AAN7JK49</accession>
<dbReference type="AlphaFoldDB" id="A0AAN7JK49"/>
<dbReference type="Proteomes" id="UP001345219">
    <property type="component" value="Chromosome 12"/>
</dbReference>
<name>A0AAN7JK49_9MYRT</name>
<sequence length="179" mass="20295">MFLFILPVPLRAARAGPIYSGTLLTSPLAESQFAEVASLCLITLERVFSYSHHHFNFLHRTWLHLPRFTLWALLGSSPCSSLKSPKVRHHQWSIFYRRALGPEASPLLKLSGCRSSPGARRRQGGGNRLWQDELGGRGGREAHHIDKQRDRGLSTPPPPTHPCFGLYQERRQAGREPKW</sequence>
<evidence type="ECO:0000256" key="1">
    <source>
        <dbReference type="SAM" id="MobiDB-lite"/>
    </source>
</evidence>
<feature type="compositionally biased region" description="Basic and acidic residues" evidence="1">
    <location>
        <begin position="168"/>
        <end position="179"/>
    </location>
</feature>
<dbReference type="EMBL" id="JAXIOK010000019">
    <property type="protein sequence ID" value="KAK4747579.1"/>
    <property type="molecule type" value="Genomic_DNA"/>
</dbReference>
<gene>
    <name evidence="3" type="ORF">SAY87_014165</name>
</gene>
<evidence type="ECO:0000313" key="4">
    <source>
        <dbReference type="Proteomes" id="UP001345219"/>
    </source>
</evidence>
<feature type="chain" id="PRO_5042974616" description="Secreted protein" evidence="2">
    <location>
        <begin position="16"/>
        <end position="179"/>
    </location>
</feature>
<comment type="caution">
    <text evidence="3">The sequence shown here is derived from an EMBL/GenBank/DDBJ whole genome shotgun (WGS) entry which is preliminary data.</text>
</comment>
<reference evidence="3 4" key="1">
    <citation type="journal article" date="2023" name="Hortic Res">
        <title>Pangenome of water caltrop reveals structural variations and asymmetric subgenome divergence after allopolyploidization.</title>
        <authorList>
            <person name="Zhang X."/>
            <person name="Chen Y."/>
            <person name="Wang L."/>
            <person name="Yuan Y."/>
            <person name="Fang M."/>
            <person name="Shi L."/>
            <person name="Lu R."/>
            <person name="Comes H.P."/>
            <person name="Ma Y."/>
            <person name="Chen Y."/>
            <person name="Huang G."/>
            <person name="Zhou Y."/>
            <person name="Zheng Z."/>
            <person name="Qiu Y."/>
        </authorList>
    </citation>
    <scope>NUCLEOTIDE SEQUENCE [LARGE SCALE GENOMIC DNA]</scope>
    <source>
        <tissue evidence="3">Roots</tissue>
    </source>
</reference>
<organism evidence="3 4">
    <name type="scientific">Trapa incisa</name>
    <dbReference type="NCBI Taxonomy" id="236973"/>
    <lineage>
        <taxon>Eukaryota</taxon>
        <taxon>Viridiplantae</taxon>
        <taxon>Streptophyta</taxon>
        <taxon>Embryophyta</taxon>
        <taxon>Tracheophyta</taxon>
        <taxon>Spermatophyta</taxon>
        <taxon>Magnoliopsida</taxon>
        <taxon>eudicotyledons</taxon>
        <taxon>Gunneridae</taxon>
        <taxon>Pentapetalae</taxon>
        <taxon>rosids</taxon>
        <taxon>malvids</taxon>
        <taxon>Myrtales</taxon>
        <taxon>Lythraceae</taxon>
        <taxon>Trapa</taxon>
    </lineage>
</organism>
<keyword evidence="4" id="KW-1185">Reference proteome</keyword>
<feature type="signal peptide" evidence="2">
    <location>
        <begin position="1"/>
        <end position="15"/>
    </location>
</feature>
<proteinExistence type="predicted"/>